<evidence type="ECO:0000313" key="2">
    <source>
        <dbReference type="EMBL" id="CAA9359257.1"/>
    </source>
</evidence>
<accession>A0A6J4MHC8</accession>
<evidence type="ECO:0000256" key="1">
    <source>
        <dbReference type="SAM" id="SignalP"/>
    </source>
</evidence>
<gene>
    <name evidence="2" type="ORF">AVDCRST_MAG68-4291</name>
</gene>
<dbReference type="AlphaFoldDB" id="A0A6J4MHC8"/>
<evidence type="ECO:0008006" key="3">
    <source>
        <dbReference type="Google" id="ProtNLM"/>
    </source>
</evidence>
<feature type="chain" id="PRO_5026805285" description="Outer membrane protein beta-barrel domain-containing protein" evidence="1">
    <location>
        <begin position="24"/>
        <end position="426"/>
    </location>
</feature>
<sequence length="426" mass="45508">MKLTMRLAALAALLAIPAERAQAQEMGMEGPRVSRFDLGVYAGGSLTSRWYESRTITLNGTATPVENDDAQDYAPGYAPVFGAQATFWVSPMFGVRAHGMYAPMKIPFASDGFFDASGDDETYDGRVMNTYFYDLGLAVRPFVRSTRWYRSAYLFAGGGGVTVDLAGEDRMECEAVTFFRGACLAYEPDLASVGQGTAGAGITLFEITPMFGVFGELAAHIYDSPVHVGDGFMGPIRAPTGSTVRIADDRTAVTGRATIGLKAMFGDFTPPPVAVIPPPAPLPVPVEVAPPPPAPVAPAMQQIQVCVVQDGTVTNVTAMYNPAAGDTTVNGQPFATAFPAGAQYAANATWFINNEPVMFQNRRFVKYGLPRVLGVNEVTRVGDFMGVPVFAEAGQTRPDVVYVPVRPGCEFQPYQTEVKTGGVRGE</sequence>
<feature type="signal peptide" evidence="1">
    <location>
        <begin position="1"/>
        <end position="23"/>
    </location>
</feature>
<organism evidence="2">
    <name type="scientific">uncultured Gemmatimonadota bacterium</name>
    <dbReference type="NCBI Taxonomy" id="203437"/>
    <lineage>
        <taxon>Bacteria</taxon>
        <taxon>Pseudomonadati</taxon>
        <taxon>Gemmatimonadota</taxon>
        <taxon>environmental samples</taxon>
    </lineage>
</organism>
<proteinExistence type="predicted"/>
<name>A0A6J4MHC8_9BACT</name>
<dbReference type="EMBL" id="CADCTW010000196">
    <property type="protein sequence ID" value="CAA9359257.1"/>
    <property type="molecule type" value="Genomic_DNA"/>
</dbReference>
<reference evidence="2" key="1">
    <citation type="submission" date="2020-02" db="EMBL/GenBank/DDBJ databases">
        <authorList>
            <person name="Meier V. D."/>
        </authorList>
    </citation>
    <scope>NUCLEOTIDE SEQUENCE</scope>
    <source>
        <strain evidence="2">AVDCRST_MAG68</strain>
    </source>
</reference>
<protein>
    <recommendedName>
        <fullName evidence="3">Outer membrane protein beta-barrel domain-containing protein</fullName>
    </recommendedName>
</protein>
<keyword evidence="1" id="KW-0732">Signal</keyword>